<accession>A0AAV4W647</accession>
<proteinExistence type="predicted"/>
<comment type="caution">
    <text evidence="2">The sequence shown here is derived from an EMBL/GenBank/DDBJ whole genome shotgun (WGS) entry which is preliminary data.</text>
</comment>
<evidence type="ECO:0000313" key="2">
    <source>
        <dbReference type="EMBL" id="GIY77329.1"/>
    </source>
</evidence>
<dbReference type="EMBL" id="BPLQ01014100">
    <property type="protein sequence ID" value="GIY77329.1"/>
    <property type="molecule type" value="Genomic_DNA"/>
</dbReference>
<sequence>MDLPLFLSNSGAHVNATAGILAEGFLIMWLNPHPSSSVVVISNVWICVMVIMGNAWVCLLVIMGIARFSGHLTFEAGFTSFPLLIIYTVGRRFSDSGKQSLSRTLHLGSSRFLFNFTANDSSQG</sequence>
<gene>
    <name evidence="2" type="ORF">CDAR_246391</name>
</gene>
<organism evidence="2 3">
    <name type="scientific">Caerostris darwini</name>
    <dbReference type="NCBI Taxonomy" id="1538125"/>
    <lineage>
        <taxon>Eukaryota</taxon>
        <taxon>Metazoa</taxon>
        <taxon>Ecdysozoa</taxon>
        <taxon>Arthropoda</taxon>
        <taxon>Chelicerata</taxon>
        <taxon>Arachnida</taxon>
        <taxon>Araneae</taxon>
        <taxon>Araneomorphae</taxon>
        <taxon>Entelegynae</taxon>
        <taxon>Araneoidea</taxon>
        <taxon>Araneidae</taxon>
        <taxon>Caerostris</taxon>
    </lineage>
</organism>
<evidence type="ECO:0000256" key="1">
    <source>
        <dbReference type="SAM" id="Phobius"/>
    </source>
</evidence>
<dbReference type="AlphaFoldDB" id="A0AAV4W647"/>
<keyword evidence="1" id="KW-0812">Transmembrane</keyword>
<keyword evidence="3" id="KW-1185">Reference proteome</keyword>
<feature type="transmembrane region" description="Helical" evidence="1">
    <location>
        <begin position="72"/>
        <end position="90"/>
    </location>
</feature>
<keyword evidence="1" id="KW-1133">Transmembrane helix</keyword>
<feature type="transmembrane region" description="Helical" evidence="1">
    <location>
        <begin position="43"/>
        <end position="66"/>
    </location>
</feature>
<name>A0AAV4W647_9ARAC</name>
<dbReference type="Proteomes" id="UP001054837">
    <property type="component" value="Unassembled WGS sequence"/>
</dbReference>
<feature type="transmembrane region" description="Helical" evidence="1">
    <location>
        <begin position="12"/>
        <end position="31"/>
    </location>
</feature>
<protein>
    <submittedName>
        <fullName evidence="2">Uncharacterized protein</fullName>
    </submittedName>
</protein>
<reference evidence="2 3" key="1">
    <citation type="submission" date="2021-06" db="EMBL/GenBank/DDBJ databases">
        <title>Caerostris darwini draft genome.</title>
        <authorList>
            <person name="Kono N."/>
            <person name="Arakawa K."/>
        </authorList>
    </citation>
    <scope>NUCLEOTIDE SEQUENCE [LARGE SCALE GENOMIC DNA]</scope>
</reference>
<keyword evidence="1" id="KW-0472">Membrane</keyword>
<evidence type="ECO:0000313" key="3">
    <source>
        <dbReference type="Proteomes" id="UP001054837"/>
    </source>
</evidence>